<accession>A0ABV7L4H8</accession>
<dbReference type="EMBL" id="JBHRTR010000031">
    <property type="protein sequence ID" value="MFC3229266.1"/>
    <property type="molecule type" value="Genomic_DNA"/>
</dbReference>
<evidence type="ECO:0000256" key="2">
    <source>
        <dbReference type="ARBA" id="ARBA00023015"/>
    </source>
</evidence>
<feature type="domain" description="PhyR sigma2" evidence="7">
    <location>
        <begin position="59"/>
        <end position="111"/>
    </location>
</feature>
<dbReference type="InterPro" id="IPR036388">
    <property type="entry name" value="WH-like_DNA-bd_sf"/>
</dbReference>
<feature type="domain" description="RNA polymerase sigma factor 70 region 4 type 2" evidence="6">
    <location>
        <begin position="148"/>
        <end position="200"/>
    </location>
</feature>
<reference evidence="9" key="1">
    <citation type="journal article" date="2019" name="Int. J. Syst. Evol. Microbiol.">
        <title>The Global Catalogue of Microorganisms (GCM) 10K type strain sequencing project: providing services to taxonomists for standard genome sequencing and annotation.</title>
        <authorList>
            <consortium name="The Broad Institute Genomics Platform"/>
            <consortium name="The Broad Institute Genome Sequencing Center for Infectious Disease"/>
            <person name="Wu L."/>
            <person name="Ma J."/>
        </authorList>
    </citation>
    <scope>NUCLEOTIDE SEQUENCE [LARGE SCALE GENOMIC DNA]</scope>
    <source>
        <strain evidence="9">KCTC 42964</strain>
    </source>
</reference>
<evidence type="ECO:0000259" key="7">
    <source>
        <dbReference type="Pfam" id="PF22029"/>
    </source>
</evidence>
<evidence type="ECO:0000313" key="9">
    <source>
        <dbReference type="Proteomes" id="UP001595528"/>
    </source>
</evidence>
<dbReference type="InterPro" id="IPR000838">
    <property type="entry name" value="RNA_pol_sigma70_ECF_CS"/>
</dbReference>
<dbReference type="PANTHER" id="PTHR43133">
    <property type="entry name" value="RNA POLYMERASE ECF-TYPE SIGMA FACTO"/>
    <property type="match status" value="1"/>
</dbReference>
<dbReference type="CDD" id="cd06171">
    <property type="entry name" value="Sigma70_r4"/>
    <property type="match status" value="1"/>
</dbReference>
<dbReference type="SUPFAM" id="SSF88659">
    <property type="entry name" value="Sigma3 and sigma4 domains of RNA polymerase sigma factors"/>
    <property type="match status" value="1"/>
</dbReference>
<dbReference type="RefSeq" id="WP_379903303.1">
    <property type="nucleotide sequence ID" value="NZ_JBHRTR010000031.1"/>
</dbReference>
<dbReference type="SUPFAM" id="SSF88946">
    <property type="entry name" value="Sigma2 domain of RNA polymerase sigma factors"/>
    <property type="match status" value="1"/>
</dbReference>
<dbReference type="Gene3D" id="1.10.10.10">
    <property type="entry name" value="Winged helix-like DNA-binding domain superfamily/Winged helix DNA-binding domain"/>
    <property type="match status" value="1"/>
</dbReference>
<evidence type="ECO:0000256" key="5">
    <source>
        <dbReference type="ARBA" id="ARBA00023163"/>
    </source>
</evidence>
<dbReference type="InterPro" id="IPR013324">
    <property type="entry name" value="RNA_pol_sigma_r3/r4-like"/>
</dbReference>
<organism evidence="8 9">
    <name type="scientific">Marinibaculum pumilum</name>
    <dbReference type="NCBI Taxonomy" id="1766165"/>
    <lineage>
        <taxon>Bacteria</taxon>
        <taxon>Pseudomonadati</taxon>
        <taxon>Pseudomonadota</taxon>
        <taxon>Alphaproteobacteria</taxon>
        <taxon>Rhodospirillales</taxon>
        <taxon>Rhodospirillaceae</taxon>
        <taxon>Marinibaculum</taxon>
    </lineage>
</organism>
<proteinExistence type="inferred from homology"/>
<evidence type="ECO:0000259" key="6">
    <source>
        <dbReference type="Pfam" id="PF08281"/>
    </source>
</evidence>
<dbReference type="InterPro" id="IPR013249">
    <property type="entry name" value="RNA_pol_sigma70_r4_t2"/>
</dbReference>
<name>A0ABV7L4H8_9PROT</name>
<comment type="caution">
    <text evidence="8">The sequence shown here is derived from an EMBL/GenBank/DDBJ whole genome shotgun (WGS) entry which is preliminary data.</text>
</comment>
<dbReference type="Gene3D" id="1.10.1740.10">
    <property type="match status" value="1"/>
</dbReference>
<keyword evidence="3" id="KW-0731">Sigma factor</keyword>
<dbReference type="Proteomes" id="UP001595528">
    <property type="component" value="Unassembled WGS sequence"/>
</dbReference>
<keyword evidence="4" id="KW-0238">DNA-binding</keyword>
<dbReference type="InterPro" id="IPR039425">
    <property type="entry name" value="RNA_pol_sigma-70-like"/>
</dbReference>
<evidence type="ECO:0000256" key="1">
    <source>
        <dbReference type="ARBA" id="ARBA00010641"/>
    </source>
</evidence>
<comment type="similarity">
    <text evidence="1">Belongs to the sigma-70 factor family. ECF subfamily.</text>
</comment>
<protein>
    <submittedName>
        <fullName evidence="8">RNA polymerase sigma factor</fullName>
    </submittedName>
</protein>
<dbReference type="NCBIfam" id="TIGR02937">
    <property type="entry name" value="sigma70-ECF"/>
    <property type="match status" value="1"/>
</dbReference>
<keyword evidence="2" id="KW-0805">Transcription regulation</keyword>
<keyword evidence="9" id="KW-1185">Reference proteome</keyword>
<dbReference type="PROSITE" id="PS01063">
    <property type="entry name" value="SIGMA70_ECF"/>
    <property type="match status" value="1"/>
</dbReference>
<keyword evidence="5" id="KW-0804">Transcription</keyword>
<sequence>MKPTASHNVGSRSSPAPVVMREPMLAAAAAETVAPAAGAKDRLRPDLSVEQEALIDDLESYIPRLRRYARSLTGEQAKADDLTQDTLLRALDKLHQFQPGTNLLAWLFTIMRNTHLNGIRAAKFTKDADPHEVQIPTQGNQIDSLALQELAVAIDTLPEDQRETLMLIGVEGLAYQEVAEIMDVPIGTVRSRLSRARAALRPLLEGQVSVEKAVSS</sequence>
<dbReference type="PANTHER" id="PTHR43133:SF25">
    <property type="entry name" value="RNA POLYMERASE SIGMA FACTOR RFAY-RELATED"/>
    <property type="match status" value="1"/>
</dbReference>
<dbReference type="Pfam" id="PF08281">
    <property type="entry name" value="Sigma70_r4_2"/>
    <property type="match status" value="1"/>
</dbReference>
<dbReference type="Pfam" id="PF22029">
    <property type="entry name" value="PhyR_sigma2"/>
    <property type="match status" value="1"/>
</dbReference>
<gene>
    <name evidence="8" type="ORF">ACFOGJ_18610</name>
</gene>
<evidence type="ECO:0000256" key="3">
    <source>
        <dbReference type="ARBA" id="ARBA00023082"/>
    </source>
</evidence>
<evidence type="ECO:0000313" key="8">
    <source>
        <dbReference type="EMBL" id="MFC3229266.1"/>
    </source>
</evidence>
<dbReference type="InterPro" id="IPR013325">
    <property type="entry name" value="RNA_pol_sigma_r2"/>
</dbReference>
<evidence type="ECO:0000256" key="4">
    <source>
        <dbReference type="ARBA" id="ARBA00023125"/>
    </source>
</evidence>
<dbReference type="InterPro" id="IPR053866">
    <property type="entry name" value="PhyR_sigma2"/>
</dbReference>
<dbReference type="InterPro" id="IPR014284">
    <property type="entry name" value="RNA_pol_sigma-70_dom"/>
</dbReference>